<feature type="binding site" evidence="5">
    <location>
        <position position="429"/>
    </location>
    <ligand>
        <name>Fe cation</name>
        <dbReference type="ChEBI" id="CHEBI:24875"/>
        <note>catalytic</note>
    </ligand>
</feature>
<feature type="region of interest" description="Disordered" evidence="6">
    <location>
        <begin position="1"/>
        <end position="45"/>
    </location>
</feature>
<comment type="similarity">
    <text evidence="1">Belongs to the carotenoid oxygenase family.</text>
</comment>
<evidence type="ECO:0000256" key="3">
    <source>
        <dbReference type="ARBA" id="ARBA00022964"/>
    </source>
</evidence>
<feature type="binding site" evidence="5">
    <location>
        <position position="605"/>
    </location>
    <ligand>
        <name>Fe cation</name>
        <dbReference type="ChEBI" id="CHEBI:24875"/>
        <note>catalytic</note>
    </ligand>
</feature>
<keyword evidence="8" id="KW-1185">Reference proteome</keyword>
<name>A0A7I8IMW5_SPIIN</name>
<dbReference type="InterPro" id="IPR004294">
    <property type="entry name" value="Carotenoid_Oase"/>
</dbReference>
<feature type="binding site" evidence="5">
    <location>
        <position position="333"/>
    </location>
    <ligand>
        <name>Fe cation</name>
        <dbReference type="ChEBI" id="CHEBI:24875"/>
        <note>catalytic</note>
    </ligand>
</feature>
<proteinExistence type="inferred from homology"/>
<dbReference type="Proteomes" id="UP001189122">
    <property type="component" value="Unassembled WGS sequence"/>
</dbReference>
<keyword evidence="4 5" id="KW-0408">Iron</keyword>
<dbReference type="EMBL" id="CACRZD030000004">
    <property type="protein sequence ID" value="CAA6659208.1"/>
    <property type="molecule type" value="Genomic_DNA"/>
</dbReference>
<dbReference type="GO" id="GO:0016121">
    <property type="term" value="P:carotene catabolic process"/>
    <property type="evidence" value="ECO:0007669"/>
    <property type="project" value="TreeGrafter"/>
</dbReference>
<protein>
    <submittedName>
        <fullName evidence="7">Uncharacterized protein</fullName>
    </submittedName>
</protein>
<gene>
    <name evidence="7" type="ORF">SI7747_04005648</name>
</gene>
<feature type="binding site" evidence="5">
    <location>
        <position position="363"/>
    </location>
    <ligand>
        <name>Fe cation</name>
        <dbReference type="ChEBI" id="CHEBI:24875"/>
        <note>catalytic</note>
    </ligand>
</feature>
<evidence type="ECO:0000313" key="8">
    <source>
        <dbReference type="Proteomes" id="UP001189122"/>
    </source>
</evidence>
<reference evidence="7 8" key="1">
    <citation type="submission" date="2019-12" db="EMBL/GenBank/DDBJ databases">
        <authorList>
            <person name="Scholz U."/>
            <person name="Mascher M."/>
            <person name="Fiebig A."/>
        </authorList>
    </citation>
    <scope>NUCLEOTIDE SEQUENCE</scope>
</reference>
<comment type="cofactor">
    <cofactor evidence="5">
        <name>Fe(2+)</name>
        <dbReference type="ChEBI" id="CHEBI:29033"/>
    </cofactor>
    <text evidence="5">Binds 1 Fe(2+) ion per subunit.</text>
</comment>
<dbReference type="GO" id="GO:0010436">
    <property type="term" value="F:carotenoid dioxygenase activity"/>
    <property type="evidence" value="ECO:0007669"/>
    <property type="project" value="TreeGrafter"/>
</dbReference>
<dbReference type="PANTHER" id="PTHR10543:SF46">
    <property type="entry name" value="CAROTENOID CLEAVAGE DIOXYGENASE 4, CHLOROPLASTIC-RELATED"/>
    <property type="match status" value="1"/>
</dbReference>
<dbReference type="GO" id="GO:0046872">
    <property type="term" value="F:metal ion binding"/>
    <property type="evidence" value="ECO:0007669"/>
    <property type="project" value="UniProtKB-KW"/>
</dbReference>
<feature type="compositionally biased region" description="Polar residues" evidence="6">
    <location>
        <begin position="1"/>
        <end position="17"/>
    </location>
</feature>
<dbReference type="AlphaFoldDB" id="A0A7I8IMW5"/>
<keyword evidence="3" id="KW-0560">Oxidoreductase</keyword>
<feature type="region of interest" description="Disordered" evidence="6">
    <location>
        <begin position="60"/>
        <end position="107"/>
    </location>
</feature>
<dbReference type="GO" id="GO:0009570">
    <property type="term" value="C:chloroplast stroma"/>
    <property type="evidence" value="ECO:0007669"/>
    <property type="project" value="TreeGrafter"/>
</dbReference>
<keyword evidence="3" id="KW-0223">Dioxygenase</keyword>
<dbReference type="Pfam" id="PF03055">
    <property type="entry name" value="RPE65"/>
    <property type="match status" value="1"/>
</dbReference>
<keyword evidence="2 5" id="KW-0479">Metal-binding</keyword>
<evidence type="ECO:0000256" key="5">
    <source>
        <dbReference type="PIRSR" id="PIRSR604294-1"/>
    </source>
</evidence>
<dbReference type="PANTHER" id="PTHR10543">
    <property type="entry name" value="BETA-CAROTENE DIOXYGENASE"/>
    <property type="match status" value="1"/>
</dbReference>
<feature type="compositionally biased region" description="Polar residues" evidence="6">
    <location>
        <begin position="73"/>
        <end position="98"/>
    </location>
</feature>
<accession>A0A7I8IMW5</accession>
<dbReference type="EMBL" id="LR743591">
    <property type="protein sequence ID" value="CAA2619481.1"/>
    <property type="molecule type" value="Genomic_DNA"/>
</dbReference>
<organism evidence="7">
    <name type="scientific">Spirodela intermedia</name>
    <name type="common">Intermediate duckweed</name>
    <dbReference type="NCBI Taxonomy" id="51605"/>
    <lineage>
        <taxon>Eukaryota</taxon>
        <taxon>Viridiplantae</taxon>
        <taxon>Streptophyta</taxon>
        <taxon>Embryophyta</taxon>
        <taxon>Tracheophyta</taxon>
        <taxon>Spermatophyta</taxon>
        <taxon>Magnoliopsida</taxon>
        <taxon>Liliopsida</taxon>
        <taxon>Araceae</taxon>
        <taxon>Lemnoideae</taxon>
        <taxon>Spirodela</taxon>
    </lineage>
</organism>
<evidence type="ECO:0000256" key="2">
    <source>
        <dbReference type="ARBA" id="ARBA00022723"/>
    </source>
</evidence>
<evidence type="ECO:0000256" key="1">
    <source>
        <dbReference type="ARBA" id="ARBA00006787"/>
    </source>
</evidence>
<sequence length="621" mass="67800">MSINSQPYPHCGSQSVSPLGKGATSCDQGISERSHRNGRPANLPLHCRHHLFPQRPVRRQYPSYESSPAPHLRSSQQEGFSPESIATTVRPSSSSPLSPQGKEATPTDVLRRPIEETPKPSFLNSLRKTFNAIINNFIDPAAHRPSVNPRYVLAHNWAPVGELPPTPSPVVRGRIPLALRGGAYVRNGPNPQHLPGGTHHIFDGDGMLHCLHLSAGSDDTAPATFCSRYVQTCRYLLEREAGRNVLPNIFSGMNGVNGLVRRAAVVARVITGKMDLSAAIGLANIALGYFGGRLFALGEADLPYAIHLSPSGDVITIGRWDFGGKLSMGMTAHPKKDPSPARFSHSKQPDVPIFSVRHPSYLHDFAITEKYAIFCDMQIVMETLQMVLGSGFPFGTDARKVPRVGILPRYAASDSDIRWFDVPGFNPVHTINAWEDDGGDTVVLVAPNVLSLEHALDRMELVHCCVEMVRIDLRTGAVSRTPLSAGNLDFGVINPCYLGRRNRYAYLGVGSPQPMVAGVMKLDMVKKGVDCVTASRMYGPRRFGGEPIFVPAPDEGEEEDDGYLVTYLHDENTGESSFLVMDARSPDLQVVAEVSLPRRVPYGFHGLFITAAELRAQKGKP</sequence>
<evidence type="ECO:0000256" key="4">
    <source>
        <dbReference type="ARBA" id="ARBA00023004"/>
    </source>
</evidence>
<evidence type="ECO:0000313" key="7">
    <source>
        <dbReference type="EMBL" id="CAA2619481.1"/>
    </source>
</evidence>
<evidence type="ECO:0000256" key="6">
    <source>
        <dbReference type="SAM" id="MobiDB-lite"/>
    </source>
</evidence>